<evidence type="ECO:0000313" key="3">
    <source>
        <dbReference type="EMBL" id="CUS12138.1"/>
    </source>
</evidence>
<reference evidence="3" key="1">
    <citation type="submission" date="2015-10" db="EMBL/GenBank/DDBJ databases">
        <authorList>
            <person name="Regsiter A."/>
            <person name="william w."/>
        </authorList>
    </citation>
    <scope>NUCLEOTIDE SEQUENCE</scope>
    <source>
        <strain evidence="3">Montdore</strain>
    </source>
</reference>
<evidence type="ECO:0000313" key="4">
    <source>
        <dbReference type="Proteomes" id="UP001412239"/>
    </source>
</evidence>
<feature type="compositionally biased region" description="Basic and acidic residues" evidence="1">
    <location>
        <begin position="576"/>
        <end position="589"/>
    </location>
</feature>
<feature type="region of interest" description="Disordered" evidence="1">
    <location>
        <begin position="1115"/>
        <end position="1203"/>
    </location>
</feature>
<feature type="region of interest" description="Disordered" evidence="1">
    <location>
        <begin position="1235"/>
        <end position="1280"/>
    </location>
</feature>
<feature type="region of interest" description="Disordered" evidence="1">
    <location>
        <begin position="337"/>
        <end position="393"/>
    </location>
</feature>
<feature type="compositionally biased region" description="Polar residues" evidence="1">
    <location>
        <begin position="1270"/>
        <end position="1280"/>
    </location>
</feature>
<dbReference type="Pfam" id="PF26082">
    <property type="entry name" value="zf-C2H2_AcuF"/>
    <property type="match status" value="1"/>
</dbReference>
<feature type="compositionally biased region" description="Polar residues" evidence="1">
    <location>
        <begin position="19"/>
        <end position="33"/>
    </location>
</feature>
<protein>
    <recommendedName>
        <fullName evidence="2">C2H2-type domain-containing protein</fullName>
    </recommendedName>
</protein>
<feature type="region of interest" description="Disordered" evidence="1">
    <location>
        <begin position="407"/>
        <end position="464"/>
    </location>
</feature>
<evidence type="ECO:0000256" key="1">
    <source>
        <dbReference type="SAM" id="MobiDB-lite"/>
    </source>
</evidence>
<dbReference type="InterPro" id="IPR013087">
    <property type="entry name" value="Znf_C2H2_type"/>
</dbReference>
<feature type="region of interest" description="Disordered" evidence="1">
    <location>
        <begin position="857"/>
        <end position="923"/>
    </location>
</feature>
<proteinExistence type="predicted"/>
<dbReference type="PANTHER" id="PTHR35391:SF3">
    <property type="entry name" value="FINGER DOMAIN PROTEIN, PUTATIVE (AFU_ORTHOLOGUE AFUA_8G04300)-RELATED"/>
    <property type="match status" value="1"/>
</dbReference>
<feature type="compositionally biased region" description="Low complexity" evidence="1">
    <location>
        <begin position="249"/>
        <end position="267"/>
    </location>
</feature>
<feature type="compositionally biased region" description="Polar residues" evidence="1">
    <location>
        <begin position="104"/>
        <end position="113"/>
    </location>
</feature>
<dbReference type="PROSITE" id="PS00028">
    <property type="entry name" value="ZINC_FINGER_C2H2_1"/>
    <property type="match status" value="1"/>
</dbReference>
<dbReference type="SMART" id="SM00355">
    <property type="entry name" value="ZnF_C2H2"/>
    <property type="match status" value="3"/>
</dbReference>
<feature type="region of interest" description="Disordered" evidence="1">
    <location>
        <begin position="721"/>
        <end position="807"/>
    </location>
</feature>
<feature type="compositionally biased region" description="Polar residues" evidence="1">
    <location>
        <begin position="1240"/>
        <end position="1253"/>
    </location>
</feature>
<dbReference type="PANTHER" id="PTHR35391">
    <property type="entry name" value="C2H2-TYPE DOMAIN-CONTAINING PROTEIN-RELATED"/>
    <property type="match status" value="1"/>
</dbReference>
<organism evidence="3 4">
    <name type="scientific">Tuber aestivum</name>
    <name type="common">summer truffle</name>
    <dbReference type="NCBI Taxonomy" id="59557"/>
    <lineage>
        <taxon>Eukaryota</taxon>
        <taxon>Fungi</taxon>
        <taxon>Dikarya</taxon>
        <taxon>Ascomycota</taxon>
        <taxon>Pezizomycotina</taxon>
        <taxon>Pezizomycetes</taxon>
        <taxon>Pezizales</taxon>
        <taxon>Tuberaceae</taxon>
        <taxon>Tuber</taxon>
    </lineage>
</organism>
<feature type="compositionally biased region" description="Low complexity" evidence="1">
    <location>
        <begin position="1115"/>
        <end position="1127"/>
    </location>
</feature>
<name>A0A292PZS5_9PEZI</name>
<feature type="domain" description="C2H2-type" evidence="2">
    <location>
        <begin position="996"/>
        <end position="1019"/>
    </location>
</feature>
<dbReference type="Proteomes" id="UP001412239">
    <property type="component" value="Unassembled WGS sequence"/>
</dbReference>
<sequence length="1385" mass="150766">MASPQYPRHSRTPPVITESDGSNSRNVYPTPNSAHGPGTFDTNLFGLSGSGNTHLSERPQPAVPSLQPPTYPRTNSPLLSAINQPHPNQGHSPSLTNGSGGISPATSQHSYYTRNLGHTYPEGPSSTLSPPVSFVVDPGSSPERDLGPGYSVNTTPGFDEVDMPPLADENTALYDEGIDPLDQLSGPYSSPVNRNLGIYHPPSPRPTVSPSPAGLTASNLCGFTAVNSNFRKSPVVKVEEFTPQDNGMHPTPTSHAPTGSSSSSGTGAAQGGDNLTVNRGEDGSWKGGLDPTARREVELGLGDLPFSLKEQEIIRGIEEKNADIEDWLSRNTNLSVKPADKKRSRSLADFRRRPVVPPKSKDDSVRPGESSPTTGAVLFDEDDDTGLPGAYDYEIDDSSVASSFIEGSLDDPLEDRGPMDTGENPPSEIELRKTAEEEEAEQKRRETDPQYYPRPNQFYSAHPWNDTVAQVGRGAAITSRNQPNTANAAIIKFCRYAENIETASRVATFGSQMSKSRRLSAGDADRFLANGLLKSLSFGREKDKEKEKEKQLNHQRRPSMWGTIPSRLKRGFSNAGDREREKEKEKERLGTGLSTEGRKRGNSAASLASTASHAFAPIKRGSSFAKPAPKSPLRVDTKNIGGAIAQIAGMAAGAGQSSAHTAHTASTAGIISPPTRSLSGGFIAQTVKRARSKSDISSSKLQKEKPVFGIVSMLGQYGGPPALPIGSPVQSAESESPRRNFTFGEESRKRGTAAAKLLCPPDPHRHDGYDEDDDNDMDEDDMQNNQHTAPPGARPPLPKLDITPNPEGFSQHVRGLTPALHPKLVDRVVYEQGKRFKKLVEHRQKHLAAIRGGRRCGNATKCRGPVGSIGPGGDPSANGHKRNTSGGSVEGEAYSSDETVGDGSHSPTEGKVTATQFPPGVPQPPVLRLPAEFECPICFKVKKFQKPSDWTKHVHEDVQPFTCTFVECTEPKSFKRKADWVRHENERHRHLEWWTCTLPDCTHTCYRKDNFVQHLVREHKMPEPKVKAQKAAARKVKKGAAGTNEGAPSQEDFDRVWQIVDSCHQVTTKHPTQEKCRFCGNVCPTWKKLTVHLARHMEQISLPVLDLIKDDAVVPPSARPSAASKRVQQNSASSKPEPSKPPPPPPIQQPDMEMDIDPTDTTQRQLTGGGDCDAIPPQFHSPDASAFGLDPAHLQYTPPRSSPNVDDRFGIQTPLRAPQFVSPHSFGAEQNLRMQQQQQLAMGTNSEFDFSNNPDRDIYSLSPQQQQQQHTPTSSGVTTPQRIATQAGRYIDVSPPPQPCLQYPQHRSPLIHQQQMPQQPQYFAYGHASGQVQGAHGQIHSQTVAHANAYNFYPQPQQDDLGIPGTVVTAVDPTDDYLNAPYTTS</sequence>
<evidence type="ECO:0000259" key="2">
    <source>
        <dbReference type="PROSITE" id="PS00028"/>
    </source>
</evidence>
<accession>A0A292PZS5</accession>
<feature type="compositionally biased region" description="Pro residues" evidence="1">
    <location>
        <begin position="1139"/>
        <end position="1148"/>
    </location>
</feature>
<feature type="compositionally biased region" description="Acidic residues" evidence="1">
    <location>
        <begin position="769"/>
        <end position="782"/>
    </location>
</feature>
<feature type="region of interest" description="Disordered" evidence="1">
    <location>
        <begin position="539"/>
        <end position="608"/>
    </location>
</feature>
<keyword evidence="4" id="KW-1185">Reference proteome</keyword>
<feature type="compositionally biased region" description="Polar residues" evidence="1">
    <location>
        <begin position="72"/>
        <end position="97"/>
    </location>
</feature>
<feature type="region of interest" description="Disordered" evidence="1">
    <location>
        <begin position="1"/>
        <end position="165"/>
    </location>
</feature>
<feature type="compositionally biased region" description="Basic and acidic residues" evidence="1">
    <location>
        <begin position="429"/>
        <end position="448"/>
    </location>
</feature>
<dbReference type="EMBL" id="LN891002">
    <property type="protein sequence ID" value="CUS12138.1"/>
    <property type="molecule type" value="Genomic_DNA"/>
</dbReference>
<gene>
    <name evidence="3" type="ORF">GSTUAT00003756001</name>
</gene>
<feature type="compositionally biased region" description="Basic and acidic residues" evidence="1">
    <location>
        <begin position="539"/>
        <end position="552"/>
    </location>
</feature>
<dbReference type="InterPro" id="IPR058925">
    <property type="entry name" value="zf-C2H2_AcuF"/>
</dbReference>
<feature type="compositionally biased region" description="Basic and acidic residues" evidence="1">
    <location>
        <begin position="338"/>
        <end position="352"/>
    </location>
</feature>
<feature type="region of interest" description="Disordered" evidence="1">
    <location>
        <begin position="242"/>
        <end position="291"/>
    </location>
</feature>